<evidence type="ECO:0000313" key="9">
    <source>
        <dbReference type="Proteomes" id="UP001139095"/>
    </source>
</evidence>
<dbReference type="AlphaFoldDB" id="A0A9X1LBJ9"/>
<dbReference type="Proteomes" id="UP001139095">
    <property type="component" value="Unassembled WGS sequence"/>
</dbReference>
<keyword evidence="5" id="KW-0406">Ion transport</keyword>
<dbReference type="EMBL" id="JAJATW010000003">
    <property type="protein sequence ID" value="MCB5160934.1"/>
    <property type="molecule type" value="Genomic_DNA"/>
</dbReference>
<feature type="region of interest" description="Disordered" evidence="6">
    <location>
        <begin position="113"/>
        <end position="188"/>
    </location>
</feature>
<feature type="signal peptide" evidence="7">
    <location>
        <begin position="1"/>
        <end position="19"/>
    </location>
</feature>
<accession>A0A9X1LBJ9</accession>
<evidence type="ECO:0000256" key="4">
    <source>
        <dbReference type="ARBA" id="ARBA00022729"/>
    </source>
</evidence>
<evidence type="ECO:0000256" key="2">
    <source>
        <dbReference type="ARBA" id="ARBA00015915"/>
    </source>
</evidence>
<evidence type="ECO:0000256" key="7">
    <source>
        <dbReference type="SAM" id="SignalP"/>
    </source>
</evidence>
<dbReference type="Gene3D" id="3.40.50.1980">
    <property type="entry name" value="Nitrogenase molybdenum iron protein domain"/>
    <property type="match status" value="3"/>
</dbReference>
<evidence type="ECO:0000256" key="3">
    <source>
        <dbReference type="ARBA" id="ARBA00022448"/>
    </source>
</evidence>
<protein>
    <recommendedName>
        <fullName evidence="2">High-affinity zinc uptake system protein ZnuA</fullName>
    </recommendedName>
</protein>
<name>A0A9X1LBJ9_9GAMM</name>
<evidence type="ECO:0000256" key="5">
    <source>
        <dbReference type="ARBA" id="ARBA00022906"/>
    </source>
</evidence>
<proteinExistence type="inferred from homology"/>
<gene>
    <name evidence="8" type="ORF">LG368_03355</name>
</gene>
<keyword evidence="3" id="KW-0813">Transport</keyword>
<dbReference type="GO" id="GO:0046872">
    <property type="term" value="F:metal ion binding"/>
    <property type="evidence" value="ECO:0007669"/>
    <property type="project" value="InterPro"/>
</dbReference>
<keyword evidence="5" id="KW-0864">Zinc transport</keyword>
<dbReference type="InterPro" id="IPR050492">
    <property type="entry name" value="Bact_metal-bind_prot9"/>
</dbReference>
<dbReference type="SUPFAM" id="SSF53807">
    <property type="entry name" value="Helical backbone' metal receptor"/>
    <property type="match status" value="1"/>
</dbReference>
<organism evidence="8 9">
    <name type="scientific">Marinomonas algarum</name>
    <dbReference type="NCBI Taxonomy" id="2883105"/>
    <lineage>
        <taxon>Bacteria</taxon>
        <taxon>Pseudomonadati</taxon>
        <taxon>Pseudomonadota</taxon>
        <taxon>Gammaproteobacteria</taxon>
        <taxon>Oceanospirillales</taxon>
        <taxon>Oceanospirillaceae</taxon>
        <taxon>Marinomonas</taxon>
    </lineage>
</organism>
<keyword evidence="9" id="KW-1185">Reference proteome</keyword>
<dbReference type="Pfam" id="PF01297">
    <property type="entry name" value="ZnuA"/>
    <property type="match status" value="1"/>
</dbReference>
<dbReference type="PANTHER" id="PTHR42953">
    <property type="entry name" value="HIGH-AFFINITY ZINC UPTAKE SYSTEM PROTEIN ZNUA-RELATED"/>
    <property type="match status" value="1"/>
</dbReference>
<evidence type="ECO:0000313" key="8">
    <source>
        <dbReference type="EMBL" id="MCB5160934.1"/>
    </source>
</evidence>
<keyword evidence="5" id="KW-0862">Zinc</keyword>
<comment type="caution">
    <text evidence="8">The sequence shown here is derived from an EMBL/GenBank/DDBJ whole genome shotgun (WGS) entry which is preliminary data.</text>
</comment>
<sequence length="358" mass="40109">MNKLVFALGVTALSPLALAKPVIATSIKPVSMIVSAIAGDRAEIQQIVSSTASPHDFALRPSDIKKIHNADTVVWVGESLEHFLEKPLENAGKEDSSIEWMALNGVILQDRSKKKNYDDHDEHDDHGHEGHDHDTHDHAEHDDHGHEGHDHDEHDHEEHDDHDHEGHDHDAHDHEEHDDHGHEGHSHTGIDPHLWLLPDNALVLARAVTQKMMWLDADHAAYYQGNFVKFEKGLHAKDAEIRQALHEVSDVPYVVFHDAYRYFEGHYGLHNAGAVTVSPERKPGAKKVAEIRRDIEANKVQCVFSEPQFSPAIVETLLDGTEVKSSVLDPIGSQIKIDENAYFAFLDSLKGQFLSCLK</sequence>
<feature type="chain" id="PRO_5040797944" description="High-affinity zinc uptake system protein ZnuA" evidence="7">
    <location>
        <begin position="20"/>
        <end position="358"/>
    </location>
</feature>
<keyword evidence="4 7" id="KW-0732">Signal</keyword>
<dbReference type="InterPro" id="IPR006127">
    <property type="entry name" value="ZnuA-like"/>
</dbReference>
<dbReference type="RefSeq" id="WP_226753316.1">
    <property type="nucleotide sequence ID" value="NZ_JAJATW010000003.1"/>
</dbReference>
<feature type="compositionally biased region" description="Basic and acidic residues" evidence="6">
    <location>
        <begin position="115"/>
        <end position="188"/>
    </location>
</feature>
<dbReference type="GO" id="GO:0006829">
    <property type="term" value="P:zinc ion transport"/>
    <property type="evidence" value="ECO:0007669"/>
    <property type="project" value="UniProtKB-KW"/>
</dbReference>
<dbReference type="PANTHER" id="PTHR42953:SF3">
    <property type="entry name" value="HIGH-AFFINITY ZINC UPTAKE SYSTEM PROTEIN ZNUA"/>
    <property type="match status" value="1"/>
</dbReference>
<evidence type="ECO:0000256" key="6">
    <source>
        <dbReference type="SAM" id="MobiDB-lite"/>
    </source>
</evidence>
<reference evidence="8" key="1">
    <citation type="submission" date="2021-10" db="EMBL/GenBank/DDBJ databases">
        <title>Marinomonas pontica sp. nov., isolated from the Black Sea.</title>
        <authorList>
            <person name="Zhao L.-H."/>
            <person name="Xue J.-H."/>
        </authorList>
    </citation>
    <scope>NUCLEOTIDE SEQUENCE</scope>
    <source>
        <strain evidence="8">E8</strain>
    </source>
</reference>
<evidence type="ECO:0000256" key="1">
    <source>
        <dbReference type="ARBA" id="ARBA00011028"/>
    </source>
</evidence>
<comment type="similarity">
    <text evidence="1">Belongs to the bacterial solute-binding protein 9 family.</text>
</comment>